<gene>
    <name evidence="1" type="ORF">HPB49_022481</name>
</gene>
<dbReference type="EMBL" id="CM023470">
    <property type="protein sequence ID" value="KAH7981233.1"/>
    <property type="molecule type" value="Genomic_DNA"/>
</dbReference>
<keyword evidence="2" id="KW-1185">Reference proteome</keyword>
<reference evidence="1" key="1">
    <citation type="submission" date="2020-05" db="EMBL/GenBank/DDBJ databases">
        <title>Large-scale comparative analyses of tick genomes elucidate their genetic diversity and vector capacities.</title>
        <authorList>
            <person name="Jia N."/>
            <person name="Wang J."/>
            <person name="Shi W."/>
            <person name="Du L."/>
            <person name="Sun Y."/>
            <person name="Zhan W."/>
            <person name="Jiang J."/>
            <person name="Wang Q."/>
            <person name="Zhang B."/>
            <person name="Ji P."/>
            <person name="Sakyi L.B."/>
            <person name="Cui X."/>
            <person name="Yuan T."/>
            <person name="Jiang B."/>
            <person name="Yang W."/>
            <person name="Lam T.T.-Y."/>
            <person name="Chang Q."/>
            <person name="Ding S."/>
            <person name="Wang X."/>
            <person name="Zhu J."/>
            <person name="Ruan X."/>
            <person name="Zhao L."/>
            <person name="Wei J."/>
            <person name="Que T."/>
            <person name="Du C."/>
            <person name="Cheng J."/>
            <person name="Dai P."/>
            <person name="Han X."/>
            <person name="Huang E."/>
            <person name="Gao Y."/>
            <person name="Liu J."/>
            <person name="Shao H."/>
            <person name="Ye R."/>
            <person name="Li L."/>
            <person name="Wei W."/>
            <person name="Wang X."/>
            <person name="Wang C."/>
            <person name="Yang T."/>
            <person name="Huo Q."/>
            <person name="Li W."/>
            <person name="Guo W."/>
            <person name="Chen H."/>
            <person name="Zhou L."/>
            <person name="Ni X."/>
            <person name="Tian J."/>
            <person name="Zhou Y."/>
            <person name="Sheng Y."/>
            <person name="Liu T."/>
            <person name="Pan Y."/>
            <person name="Xia L."/>
            <person name="Li J."/>
            <person name="Zhao F."/>
            <person name="Cao W."/>
        </authorList>
    </citation>
    <scope>NUCLEOTIDE SEQUENCE</scope>
    <source>
        <strain evidence="1">Dsil-2018</strain>
    </source>
</reference>
<organism evidence="1 2">
    <name type="scientific">Dermacentor silvarum</name>
    <name type="common">Tick</name>
    <dbReference type="NCBI Taxonomy" id="543639"/>
    <lineage>
        <taxon>Eukaryota</taxon>
        <taxon>Metazoa</taxon>
        <taxon>Ecdysozoa</taxon>
        <taxon>Arthropoda</taxon>
        <taxon>Chelicerata</taxon>
        <taxon>Arachnida</taxon>
        <taxon>Acari</taxon>
        <taxon>Parasitiformes</taxon>
        <taxon>Ixodida</taxon>
        <taxon>Ixodoidea</taxon>
        <taxon>Ixodidae</taxon>
        <taxon>Rhipicephalinae</taxon>
        <taxon>Dermacentor</taxon>
    </lineage>
</organism>
<protein>
    <submittedName>
        <fullName evidence="1">Uncharacterized protein</fullName>
    </submittedName>
</protein>
<comment type="caution">
    <text evidence="1">The sequence shown here is derived from an EMBL/GenBank/DDBJ whole genome shotgun (WGS) entry which is preliminary data.</text>
</comment>
<name>A0ACB8E3N4_DERSI</name>
<evidence type="ECO:0000313" key="2">
    <source>
        <dbReference type="Proteomes" id="UP000821865"/>
    </source>
</evidence>
<dbReference type="Proteomes" id="UP000821865">
    <property type="component" value="Chromosome 1"/>
</dbReference>
<proteinExistence type="predicted"/>
<evidence type="ECO:0000313" key="1">
    <source>
        <dbReference type="EMBL" id="KAH7981233.1"/>
    </source>
</evidence>
<sequence>MNETRMAIRDTRISSSSSTSSTENNEEPADDVSTFIARSDKLIQRDDSFLPQLTSASPQYESAVWPKNDMTLEDSTESGTSLHRVCFECDPPVNLQKLSGDVQGGRVSKHHPTVGGSCSNGDDERIEECKAEMTRSASDEVACPSADDSHNIPFIDTHYNGTEHVLDVELEQGSERICRHARPEPEVSYTKPGETSAQYAENCEPVNVLCPSSAACHEATVRSKAYDESLSVKDIRGPHGCQDEHLPDQQFIENATSSNKTEDVVLFYDPQLHLCTLKPVTQSLLSTNKELYHEAQSVAVEGLRPSKPMTHQHCLKHKHKRSSCSSSKYFKPHRTDNDTFGKNAMKAEEKKDNAGMLSRCARSGDDPAMVPNAPSKSEARLGEGKAVDSKYEEAFPNNSIFSVKTPHMCYPTATDSRSDGGSVASSSTTTDDDFLFKRPWTPPKRPKKLLPRYATDDPEEIKDNESPEWEPFRGLTTDEERYKAVWKVWHNSAVPDPQLDLSVFNYGQKHVGPKPSNLCLDRQSHERAGSCNRLWADIEIYDKKIRQVVKEKNRALSKAHEDLNRDMRHLYRTRRKEEKSESLRFQNFSLERKEHRRSHTPPRDSHYWRMQERKIRDDFRAKEEEIINTHSAKLIKLRRAKEEVSRFNTFYAGLLDSDPLMLSPNPGEGTQDVGESDQVHGETVQ</sequence>
<accession>A0ACB8E3N4</accession>